<dbReference type="GO" id="GO:0003677">
    <property type="term" value="F:DNA binding"/>
    <property type="evidence" value="ECO:0007669"/>
    <property type="project" value="InterPro"/>
</dbReference>
<dbReference type="SUPFAM" id="SSF47413">
    <property type="entry name" value="lambda repressor-like DNA-binding domains"/>
    <property type="match status" value="1"/>
</dbReference>
<sequence>MSSVGERLRAERDRLELNQEAFGALGGVNRNSQANYEKGNRSPDSDYLSSIAAEGVDVMFVLTGERHASSTDAMSEAEFTVLQNLRSLSEADQAAVIRLTNALAATSKGEEKN</sequence>
<evidence type="ECO:0000313" key="3">
    <source>
        <dbReference type="Proteomes" id="UP000242313"/>
    </source>
</evidence>
<dbReference type="AlphaFoldDB" id="A0A2A3MFG9"/>
<evidence type="ECO:0000259" key="1">
    <source>
        <dbReference type="PROSITE" id="PS50943"/>
    </source>
</evidence>
<protein>
    <submittedName>
        <fullName evidence="2">Transcriptional regulator</fullName>
    </submittedName>
</protein>
<dbReference type="InterPro" id="IPR001387">
    <property type="entry name" value="Cro/C1-type_HTH"/>
</dbReference>
<accession>A0A2A3MFG9</accession>
<dbReference type="EMBL" id="NTMR01000017">
    <property type="protein sequence ID" value="PBK03559.1"/>
    <property type="molecule type" value="Genomic_DNA"/>
</dbReference>
<dbReference type="RefSeq" id="WP_096005346.1">
    <property type="nucleotide sequence ID" value="NZ_NTMR01000017.1"/>
</dbReference>
<proteinExistence type="predicted"/>
<dbReference type="CDD" id="cd00093">
    <property type="entry name" value="HTH_XRE"/>
    <property type="match status" value="1"/>
</dbReference>
<evidence type="ECO:0000313" key="2">
    <source>
        <dbReference type="EMBL" id="PBK03559.1"/>
    </source>
</evidence>
<dbReference type="PROSITE" id="PS50943">
    <property type="entry name" value="HTH_CROC1"/>
    <property type="match status" value="1"/>
</dbReference>
<comment type="caution">
    <text evidence="2">The sequence shown here is derived from an EMBL/GenBank/DDBJ whole genome shotgun (WGS) entry which is preliminary data.</text>
</comment>
<reference evidence="2 3" key="1">
    <citation type="submission" date="2017-09" db="EMBL/GenBank/DDBJ databases">
        <title>Pseudomonas abyssi sp. nov. isolated from Abyssopelagic Water.</title>
        <authorList>
            <person name="Wei Y."/>
        </authorList>
    </citation>
    <scope>NUCLEOTIDE SEQUENCE [LARGE SCALE GENOMIC DNA]</scope>
    <source>
        <strain evidence="2 3">MT5</strain>
    </source>
</reference>
<organism evidence="2 3">
    <name type="scientific">Pseudomonas abyssi</name>
    <dbReference type="NCBI Taxonomy" id="170540"/>
    <lineage>
        <taxon>Bacteria</taxon>
        <taxon>Pseudomonadati</taxon>
        <taxon>Pseudomonadota</taxon>
        <taxon>Gammaproteobacteria</taxon>
        <taxon>Pseudomonadales</taxon>
        <taxon>Pseudomonadaceae</taxon>
        <taxon>Pseudomonas</taxon>
    </lineage>
</organism>
<dbReference type="Gene3D" id="1.10.260.40">
    <property type="entry name" value="lambda repressor-like DNA-binding domains"/>
    <property type="match status" value="1"/>
</dbReference>
<dbReference type="Proteomes" id="UP000242313">
    <property type="component" value="Unassembled WGS sequence"/>
</dbReference>
<gene>
    <name evidence="2" type="ORF">CNQ84_13325</name>
</gene>
<keyword evidence="3" id="KW-1185">Reference proteome</keyword>
<feature type="domain" description="HTH cro/C1-type" evidence="1">
    <location>
        <begin position="8"/>
        <end position="52"/>
    </location>
</feature>
<dbReference type="InterPro" id="IPR010982">
    <property type="entry name" value="Lambda_DNA-bd_dom_sf"/>
</dbReference>
<name>A0A2A3MFG9_9PSED</name>